<dbReference type="EMBL" id="ML975164">
    <property type="protein sequence ID" value="KAF1810922.1"/>
    <property type="molecule type" value="Genomic_DNA"/>
</dbReference>
<keyword evidence="5" id="KW-1185">Reference proteome</keyword>
<evidence type="ECO:0000313" key="6">
    <source>
        <dbReference type="RefSeq" id="XP_033532553.1"/>
    </source>
</evidence>
<sequence>MEESEPSVRYSVQTLNRVTLDYEPCCLEFWDTTHFVVGYYHLDKQDEDNEEHGKAQVRSGAIDIMKIIGSEGDIQYLERVAFNTSSVLDLHFQESSNRVEGSDPILVAALSTGSLVSYKLRQTTKSSTETRFQEQTFHQVAPPTILVTAFQFHTDPNIICAALSTGEIILCVLDLSSPAISPESEPRSVDYRDTEKLMTICNHDLEAWYVVPSIDGISVLSGGDDATFRVSDCSGFLAAHSDGDKFSVGAPVQRVDRRIHQAGVTVIYPLSKSIMLTGSYDDHIRAVSVPSVGRPTVLTELDLGGGVWRLQELSRTQHRPMDASNDRVSWVVLVSCMYAGVRVVEIKLENDIWSIDVLARFEEHKSMNYASAAIPSADGHLWKEEGGAEFVSTSFYDKLLCVWRTGPQDGNRCATISATGT</sequence>
<dbReference type="InterPro" id="IPR015943">
    <property type="entry name" value="WD40/YVTN_repeat-like_dom_sf"/>
</dbReference>
<dbReference type="SUPFAM" id="SSF50978">
    <property type="entry name" value="WD40 repeat-like"/>
    <property type="match status" value="1"/>
</dbReference>
<evidence type="ECO:0000313" key="5">
    <source>
        <dbReference type="Proteomes" id="UP000504638"/>
    </source>
</evidence>
<dbReference type="GO" id="GO:0061685">
    <property type="term" value="F:diphthine methylesterase activity"/>
    <property type="evidence" value="ECO:0007669"/>
    <property type="project" value="TreeGrafter"/>
</dbReference>
<proteinExistence type="predicted"/>
<reference evidence="4 6" key="1">
    <citation type="submission" date="2020-01" db="EMBL/GenBank/DDBJ databases">
        <authorList>
            <consortium name="DOE Joint Genome Institute"/>
            <person name="Haridas S."/>
            <person name="Albert R."/>
            <person name="Binder M."/>
            <person name="Bloem J."/>
            <person name="Labutti K."/>
            <person name="Salamov A."/>
            <person name="Andreopoulos B."/>
            <person name="Baker S.E."/>
            <person name="Barry K."/>
            <person name="Bills G."/>
            <person name="Bluhm B.H."/>
            <person name="Cannon C."/>
            <person name="Castanera R."/>
            <person name="Culley D.E."/>
            <person name="Daum C."/>
            <person name="Ezra D."/>
            <person name="Gonzalez J.B."/>
            <person name="Henrissat B."/>
            <person name="Kuo A."/>
            <person name="Liang C."/>
            <person name="Lipzen A."/>
            <person name="Lutzoni F."/>
            <person name="Magnuson J."/>
            <person name="Mondo S."/>
            <person name="Nolan M."/>
            <person name="Ohm R."/>
            <person name="Pangilinan J."/>
            <person name="Park H.-J."/>
            <person name="Ramirez L."/>
            <person name="Alfaro M."/>
            <person name="Sun H."/>
            <person name="Tritt A."/>
            <person name="Yoshinaga Y."/>
            <person name="Zwiers L.-H."/>
            <person name="Turgeon B.G."/>
            <person name="Goodwin S.B."/>
            <person name="Spatafora J.W."/>
            <person name="Crous P.W."/>
            <person name="Grigoriev I.V."/>
        </authorList>
    </citation>
    <scope>NUCLEOTIDE SEQUENCE</scope>
    <source>
        <strain evidence="4 6">CBS 781.70</strain>
    </source>
</reference>
<dbReference type="RefSeq" id="XP_033532553.1">
    <property type="nucleotide sequence ID" value="XM_033681957.1"/>
</dbReference>
<organism evidence="4">
    <name type="scientific">Eremomyces bilateralis CBS 781.70</name>
    <dbReference type="NCBI Taxonomy" id="1392243"/>
    <lineage>
        <taxon>Eukaryota</taxon>
        <taxon>Fungi</taxon>
        <taxon>Dikarya</taxon>
        <taxon>Ascomycota</taxon>
        <taxon>Pezizomycotina</taxon>
        <taxon>Dothideomycetes</taxon>
        <taxon>Dothideomycetes incertae sedis</taxon>
        <taxon>Eremomycetales</taxon>
        <taxon>Eremomycetaceae</taxon>
        <taxon>Eremomyces</taxon>
    </lineage>
</organism>
<keyword evidence="1" id="KW-0853">WD repeat</keyword>
<dbReference type="PANTHER" id="PTHR46042:SF1">
    <property type="entry name" value="DIPHTHINE METHYLTRANSFERASE"/>
    <property type="match status" value="1"/>
</dbReference>
<protein>
    <recommendedName>
        <fullName evidence="7">WD40 repeat-like protein</fullName>
    </recommendedName>
</protein>
<dbReference type="InterPro" id="IPR052415">
    <property type="entry name" value="Diphthine_MTase"/>
</dbReference>
<dbReference type="GeneID" id="54422527"/>
<dbReference type="OrthoDB" id="1930760at2759"/>
<dbReference type="AlphaFoldDB" id="A0A6G1FYX5"/>
<dbReference type="Proteomes" id="UP000504638">
    <property type="component" value="Unplaced"/>
</dbReference>
<evidence type="ECO:0000256" key="2">
    <source>
        <dbReference type="ARBA" id="ARBA00022737"/>
    </source>
</evidence>
<dbReference type="GO" id="GO:0017183">
    <property type="term" value="P:protein histidyl modification to diphthamide"/>
    <property type="evidence" value="ECO:0007669"/>
    <property type="project" value="TreeGrafter"/>
</dbReference>
<evidence type="ECO:0000313" key="4">
    <source>
        <dbReference type="EMBL" id="KAF1810922.1"/>
    </source>
</evidence>
<reference evidence="6" key="3">
    <citation type="submission" date="2025-04" db="UniProtKB">
        <authorList>
            <consortium name="RefSeq"/>
        </authorList>
    </citation>
    <scope>IDENTIFICATION</scope>
    <source>
        <strain evidence="6">CBS 781.70</strain>
    </source>
</reference>
<gene>
    <name evidence="4 6" type="ORF">P152DRAFT_483620</name>
</gene>
<name>A0A6G1FYX5_9PEZI</name>
<evidence type="ECO:0000256" key="1">
    <source>
        <dbReference type="ARBA" id="ARBA00022574"/>
    </source>
</evidence>
<dbReference type="PANTHER" id="PTHR46042">
    <property type="entry name" value="DIPHTHINE METHYLTRANSFERASE"/>
    <property type="match status" value="1"/>
</dbReference>
<accession>A0A6G1FYX5</accession>
<comment type="pathway">
    <text evidence="3">Protein modification.</text>
</comment>
<dbReference type="GO" id="GO:0005737">
    <property type="term" value="C:cytoplasm"/>
    <property type="evidence" value="ECO:0007669"/>
    <property type="project" value="TreeGrafter"/>
</dbReference>
<keyword evidence="2" id="KW-0677">Repeat</keyword>
<dbReference type="InterPro" id="IPR036322">
    <property type="entry name" value="WD40_repeat_dom_sf"/>
</dbReference>
<reference evidence="6" key="2">
    <citation type="submission" date="2020-04" db="EMBL/GenBank/DDBJ databases">
        <authorList>
            <consortium name="NCBI Genome Project"/>
        </authorList>
    </citation>
    <scope>NUCLEOTIDE SEQUENCE</scope>
    <source>
        <strain evidence="6">CBS 781.70</strain>
    </source>
</reference>
<dbReference type="Gene3D" id="2.130.10.10">
    <property type="entry name" value="YVTN repeat-like/Quinoprotein amine dehydrogenase"/>
    <property type="match status" value="1"/>
</dbReference>
<evidence type="ECO:0000256" key="3">
    <source>
        <dbReference type="ARBA" id="ARBA00043952"/>
    </source>
</evidence>
<evidence type="ECO:0008006" key="7">
    <source>
        <dbReference type="Google" id="ProtNLM"/>
    </source>
</evidence>